<dbReference type="Pfam" id="PF11915">
    <property type="entry name" value="DUF3433"/>
    <property type="match status" value="2"/>
</dbReference>
<evidence type="ECO:0000313" key="2">
    <source>
        <dbReference type="EMBL" id="SLM39617.1"/>
    </source>
</evidence>
<feature type="transmembrane region" description="Helical" evidence="1">
    <location>
        <begin position="94"/>
        <end position="113"/>
    </location>
</feature>
<name>A0A1W5D8Z7_9LECA</name>
<keyword evidence="1" id="KW-0472">Membrane</keyword>
<reference evidence="3" key="1">
    <citation type="submission" date="2017-03" db="EMBL/GenBank/DDBJ databases">
        <authorList>
            <person name="Sharma R."/>
            <person name="Thines M."/>
        </authorList>
    </citation>
    <scope>NUCLEOTIDE SEQUENCE [LARGE SCALE GENOMIC DNA]</scope>
</reference>
<keyword evidence="3" id="KW-1185">Reference proteome</keyword>
<dbReference type="InterPro" id="IPR021840">
    <property type="entry name" value="DUF3433"/>
</dbReference>
<keyword evidence="1" id="KW-1133">Transmembrane helix</keyword>
<accession>A0A1W5D8Z7</accession>
<organism evidence="2 3">
    <name type="scientific">Lasallia pustulata</name>
    <dbReference type="NCBI Taxonomy" id="136370"/>
    <lineage>
        <taxon>Eukaryota</taxon>
        <taxon>Fungi</taxon>
        <taxon>Dikarya</taxon>
        <taxon>Ascomycota</taxon>
        <taxon>Pezizomycotina</taxon>
        <taxon>Lecanoromycetes</taxon>
        <taxon>OSLEUM clade</taxon>
        <taxon>Umbilicariomycetidae</taxon>
        <taxon>Umbilicariales</taxon>
        <taxon>Umbilicariaceae</taxon>
        <taxon>Lasallia</taxon>
    </lineage>
</organism>
<feature type="transmembrane region" description="Helical" evidence="1">
    <location>
        <begin position="261"/>
        <end position="280"/>
    </location>
</feature>
<dbReference type="Proteomes" id="UP000192927">
    <property type="component" value="Unassembled WGS sequence"/>
</dbReference>
<proteinExistence type="predicted"/>
<sequence>MLEPFFYLARPKGASAKDFFHTNYLSTNDVWTPLMSLFDGHWLMLWTSGLYTVTVIVTPFATELLHFSKYCYWNDSNLLICGPEMRINPTVARIIQACLAFTLGLLFNVWVLLRRKRSGVYSDPSSIVTIASLLHDPEVIADFRNISPGASKKGILQAVGAEKRYQLNTYHCADATERYGLIAVGGQPQTEHLHPRKAYERVANSGNAAEVSDAKGGSGQRKRHMVVHLIRDLIFGVATAGLLVLITYYYKVGADSGFERFMDSGNFGPRFVLAIGGIIIQSQWRRLEREVAILAPFRLLHLRPSPASHTILAERTLTPLTTFSTALYRRSFFVAHVALVALLSEVLVVVLPGIPFSAGQLDGAFLASAYVSMAVLAVMLLSLAAIWCRRGDPKLPRTPNTVAAVLSYLCAGRMTEDFAGFARMAPEKRNQIVEDLGREYVFDVGRGVDGVVRWGVDYADGGEGRAKGKE</sequence>
<feature type="transmembrane region" description="Helical" evidence="1">
    <location>
        <begin position="42"/>
        <end position="61"/>
    </location>
</feature>
<evidence type="ECO:0000256" key="1">
    <source>
        <dbReference type="SAM" id="Phobius"/>
    </source>
</evidence>
<feature type="transmembrane region" description="Helical" evidence="1">
    <location>
        <begin position="229"/>
        <end position="249"/>
    </location>
</feature>
<dbReference type="EMBL" id="FWEW01003531">
    <property type="protein sequence ID" value="SLM39617.1"/>
    <property type="molecule type" value="Genomic_DNA"/>
</dbReference>
<dbReference type="AlphaFoldDB" id="A0A1W5D8Z7"/>
<dbReference type="PANTHER" id="PTHR37544">
    <property type="entry name" value="SPRAY-RELATED"/>
    <property type="match status" value="1"/>
</dbReference>
<protein>
    <submittedName>
        <fullName evidence="2">Uncharacterized protein</fullName>
    </submittedName>
</protein>
<keyword evidence="1" id="KW-0812">Transmembrane</keyword>
<feature type="transmembrane region" description="Helical" evidence="1">
    <location>
        <begin position="332"/>
        <end position="354"/>
    </location>
</feature>
<dbReference type="PANTHER" id="PTHR37544:SF3">
    <property type="entry name" value="SPRAY"/>
    <property type="match status" value="1"/>
</dbReference>
<evidence type="ECO:0000313" key="3">
    <source>
        <dbReference type="Proteomes" id="UP000192927"/>
    </source>
</evidence>
<feature type="transmembrane region" description="Helical" evidence="1">
    <location>
        <begin position="366"/>
        <end position="388"/>
    </location>
</feature>